<dbReference type="InterPro" id="IPR038029">
    <property type="entry name" value="GbiG_N_sf"/>
</dbReference>
<dbReference type="Gene3D" id="3.40.50.11220">
    <property type="match status" value="1"/>
</dbReference>
<feature type="domain" description="Cobalamin synthesis G N-terminal" evidence="2">
    <location>
        <begin position="42"/>
        <end position="122"/>
    </location>
</feature>
<dbReference type="EMBL" id="LWMS01000028">
    <property type="protein sequence ID" value="PWL08179.1"/>
    <property type="molecule type" value="Genomic_DNA"/>
</dbReference>
<dbReference type="AlphaFoldDB" id="A0A2A2HET7"/>
<reference evidence="4 6" key="1">
    <citation type="submission" date="2016-04" db="EMBL/GenBank/DDBJ databases">
        <title>Genome sequence of Methanosphaera cuniculi DSM 4103.</title>
        <authorList>
            <person name="Poehlein A."/>
            <person name="Seedorf H."/>
            <person name="Daniel R."/>
        </authorList>
    </citation>
    <scope>NUCLEOTIDE SEQUENCE [LARGE SCALE GENOMIC DNA]</scope>
    <source>
        <strain evidence="4 6">DSM 4103</strain>
    </source>
</reference>
<evidence type="ECO:0000313" key="6">
    <source>
        <dbReference type="Proteomes" id="UP000246004"/>
    </source>
</evidence>
<dbReference type="PANTHER" id="PTHR37477">
    <property type="entry name" value="COBALT-PRECORRIN-5A HYDROLASE"/>
    <property type="match status" value="1"/>
</dbReference>
<dbReference type="OrthoDB" id="4722at2157"/>
<dbReference type="RefSeq" id="WP_095608155.1">
    <property type="nucleotide sequence ID" value="NZ_LMVN01000004.1"/>
</dbReference>
<dbReference type="PANTHER" id="PTHR37477:SF1">
    <property type="entry name" value="COBALT-PRECORRIN-5A HYDROLASE"/>
    <property type="match status" value="1"/>
</dbReference>
<gene>
    <name evidence="3" type="ORF">ASJ82_01540</name>
    <name evidence="4" type="ORF">MSCUN_09360</name>
</gene>
<dbReference type="Proteomes" id="UP000246004">
    <property type="component" value="Unassembled WGS sequence"/>
</dbReference>
<comment type="caution">
    <text evidence="3">The sequence shown here is derived from an EMBL/GenBank/DDBJ whole genome shotgun (WGS) entry which is preliminary data.</text>
</comment>
<keyword evidence="5" id="KW-1185">Reference proteome</keyword>
<dbReference type="Pfam" id="PF11760">
    <property type="entry name" value="CbiG_N"/>
    <property type="match status" value="1"/>
</dbReference>
<evidence type="ECO:0000313" key="4">
    <source>
        <dbReference type="EMBL" id="PWL08179.1"/>
    </source>
</evidence>
<dbReference type="EMBL" id="LMVN01000004">
    <property type="protein sequence ID" value="PAV07949.1"/>
    <property type="molecule type" value="Genomic_DNA"/>
</dbReference>
<dbReference type="SUPFAM" id="SSF159672">
    <property type="entry name" value="CbiG N-terminal domain-like"/>
    <property type="match status" value="1"/>
</dbReference>
<feature type="domain" description="CobE/GbiG C-terminal" evidence="1">
    <location>
        <begin position="206"/>
        <end position="325"/>
    </location>
</feature>
<dbReference type="SUPFAM" id="SSF159664">
    <property type="entry name" value="CobE/GbiG C-terminal domain-like"/>
    <property type="match status" value="1"/>
</dbReference>
<dbReference type="InterPro" id="IPR021744">
    <property type="entry name" value="CbiG_N"/>
</dbReference>
<dbReference type="Gene3D" id="3.30.420.180">
    <property type="entry name" value="CobE/GbiG C-terminal domain"/>
    <property type="match status" value="1"/>
</dbReference>
<sequence>MKIAIISITTQGKNISDKIYEQLIKDPTILHIQQYHKNVKQAIKETFNTYDCIIAIMASGIIIRSIAPYVNSKLTDPAVLLIDDNANYTISLLSGHMGGANNLTHKISQLIGSTSVITTSTDVNQKQGIDEIARKYYFNLENPENIKYINRALVDNRKPTLQIPTKYTYLIDDELKDSYEIKQDNTNDTLIATIDNHSVILTPQNLVMGIGARRDIAQSKVEHAINTACQILEIPPQRIDEFATVDIKQNEEGIIKTVENLGKQIQIVPRDTIETYKNEQCSKSDFVMKQFGIKGVCEPTSLIINGENSELIFKKTAYDGVTIAVSKK</sequence>
<dbReference type="InterPro" id="IPR002750">
    <property type="entry name" value="CobE/GbiG_C"/>
</dbReference>
<dbReference type="Proteomes" id="UP000217528">
    <property type="component" value="Unassembled WGS sequence"/>
</dbReference>
<accession>A0A2A2HET7</accession>
<dbReference type="Pfam" id="PF01890">
    <property type="entry name" value="CbiG_C"/>
    <property type="match status" value="1"/>
</dbReference>
<dbReference type="InterPro" id="IPR036518">
    <property type="entry name" value="CobE/GbiG_C_sf"/>
</dbReference>
<reference evidence="3 5" key="2">
    <citation type="journal article" date="2017" name="BMC Genomics">
        <title>Genomic analysis of methanogenic archaea reveals a shift towards energy conservation.</title>
        <authorList>
            <person name="Gilmore S.P."/>
            <person name="Henske J.K."/>
            <person name="Sexton J.A."/>
            <person name="Solomon K.V."/>
            <person name="Seppala S."/>
            <person name="Yoo J.I."/>
            <person name="Huyett L.M."/>
            <person name="Pressman A."/>
            <person name="Cogan J.Z."/>
            <person name="Kivenson V."/>
            <person name="Peng X."/>
            <person name="Tan Y."/>
            <person name="Valentine D.L."/>
            <person name="O'Malley M.A."/>
        </authorList>
    </citation>
    <scope>NUCLEOTIDE SEQUENCE [LARGE SCALE GENOMIC DNA]</scope>
    <source>
        <strain evidence="3 5">1R-7</strain>
    </source>
</reference>
<evidence type="ECO:0000259" key="2">
    <source>
        <dbReference type="Pfam" id="PF11760"/>
    </source>
</evidence>
<organism evidence="3 5">
    <name type="scientific">Methanosphaera cuniculi</name>
    <dbReference type="NCBI Taxonomy" id="1077256"/>
    <lineage>
        <taxon>Archaea</taxon>
        <taxon>Methanobacteriati</taxon>
        <taxon>Methanobacteriota</taxon>
        <taxon>Methanomada group</taxon>
        <taxon>Methanobacteria</taxon>
        <taxon>Methanobacteriales</taxon>
        <taxon>Methanobacteriaceae</taxon>
        <taxon>Methanosphaera</taxon>
    </lineage>
</organism>
<evidence type="ECO:0000313" key="5">
    <source>
        <dbReference type="Proteomes" id="UP000217528"/>
    </source>
</evidence>
<protein>
    <submittedName>
        <fullName evidence="4">Cobalamin biosynthesis protein CbiG</fullName>
    </submittedName>
</protein>
<dbReference type="GO" id="GO:0009236">
    <property type="term" value="P:cobalamin biosynthetic process"/>
    <property type="evidence" value="ECO:0007669"/>
    <property type="project" value="InterPro"/>
</dbReference>
<evidence type="ECO:0000313" key="3">
    <source>
        <dbReference type="EMBL" id="PAV07949.1"/>
    </source>
</evidence>
<proteinExistence type="predicted"/>
<dbReference type="InterPro" id="IPR052553">
    <property type="entry name" value="CbiG_hydrolase"/>
</dbReference>
<name>A0A2A2HET7_9EURY</name>
<evidence type="ECO:0000259" key="1">
    <source>
        <dbReference type="Pfam" id="PF01890"/>
    </source>
</evidence>